<dbReference type="RefSeq" id="WP_164451432.1">
    <property type="nucleotide sequence ID" value="NZ_JAAIJQ010000011.1"/>
</dbReference>
<proteinExistence type="predicted"/>
<comment type="caution">
    <text evidence="2">The sequence shown here is derived from an EMBL/GenBank/DDBJ whole genome shotgun (WGS) entry which is preliminary data.</text>
</comment>
<reference evidence="2 3" key="1">
    <citation type="submission" date="2020-02" db="EMBL/GenBank/DDBJ databases">
        <title>Genome sequences of Thiorhodococcus mannitoliphagus and Thiorhodococcus minor, purple sulfur photosynthetic bacteria in the gammaproteobacterial family, Chromatiaceae.</title>
        <authorList>
            <person name="Aviles F.A."/>
            <person name="Meyer T.E."/>
            <person name="Kyndt J.A."/>
        </authorList>
    </citation>
    <scope>NUCLEOTIDE SEQUENCE [LARGE SCALE GENOMIC DNA]</scope>
    <source>
        <strain evidence="2 3">DSM 11518</strain>
    </source>
</reference>
<dbReference type="EMBL" id="JAAIJQ010000011">
    <property type="protein sequence ID" value="NEV61321.1"/>
    <property type="molecule type" value="Genomic_DNA"/>
</dbReference>
<accession>A0A6M0JWJ5</accession>
<name>A0A6M0JWJ5_9GAMM</name>
<evidence type="ECO:0000256" key="1">
    <source>
        <dbReference type="SAM" id="MobiDB-lite"/>
    </source>
</evidence>
<sequence length="107" mass="11391">MPESLSVRMNVWVSKVMAVVARCRRSALADNMALQPLAVNGLRADLASSRQSADSQGTQAKKSCQLPASSSQLLKIGHLDIENALPGLTHQVKPARRENLDKATAGG</sequence>
<feature type="compositionally biased region" description="Polar residues" evidence="1">
    <location>
        <begin position="48"/>
        <end position="66"/>
    </location>
</feature>
<keyword evidence="3" id="KW-1185">Reference proteome</keyword>
<organism evidence="2 3">
    <name type="scientific">Thiorhodococcus minor</name>
    <dbReference type="NCBI Taxonomy" id="57489"/>
    <lineage>
        <taxon>Bacteria</taxon>
        <taxon>Pseudomonadati</taxon>
        <taxon>Pseudomonadota</taxon>
        <taxon>Gammaproteobacteria</taxon>
        <taxon>Chromatiales</taxon>
        <taxon>Chromatiaceae</taxon>
        <taxon>Thiorhodococcus</taxon>
    </lineage>
</organism>
<protein>
    <submittedName>
        <fullName evidence="2">Uncharacterized protein</fullName>
    </submittedName>
</protein>
<evidence type="ECO:0000313" key="3">
    <source>
        <dbReference type="Proteomes" id="UP000483379"/>
    </source>
</evidence>
<dbReference type="Proteomes" id="UP000483379">
    <property type="component" value="Unassembled WGS sequence"/>
</dbReference>
<dbReference type="AlphaFoldDB" id="A0A6M0JWJ5"/>
<feature type="region of interest" description="Disordered" evidence="1">
    <location>
        <begin position="46"/>
        <end position="66"/>
    </location>
</feature>
<evidence type="ECO:0000313" key="2">
    <source>
        <dbReference type="EMBL" id="NEV61321.1"/>
    </source>
</evidence>
<gene>
    <name evidence="2" type="ORF">G3446_05290</name>
</gene>